<accession>A0A836CAJ8</accession>
<keyword evidence="1" id="KW-0732">Signal</keyword>
<feature type="chain" id="PRO_5032987386" evidence="1">
    <location>
        <begin position="17"/>
        <end position="324"/>
    </location>
</feature>
<name>A0A836CAJ8_9STRA</name>
<comment type="caution">
    <text evidence="2">The sequence shown here is derived from an EMBL/GenBank/DDBJ whole genome shotgun (WGS) entry which is preliminary data.</text>
</comment>
<sequence>MRRGLILALCGAAVHGFVLQAPQRAWAGARTGVTCMQAQGNTKAACSAIAALVVAASPVLAIGDVPPVLQEGGSSESGGIAIVQEQQLAQQQQPVEDINPVQQLAQQATAEQVTRVRAEQQEVLRRDALREPGELIARVVVSIKSDAFPLGFPDVGPFPELDTEDARLIVTAFGRSGPPVASRRVPLKGLKFPALLELTADDLAFPLTKEVWLNDARAQDEIGVAVVLDVDGKLATLDAGDLTGYGISKPIKLGGQVQRTEAIVTVQVNKALEEKGQAALPSMEIAVLERIDALLDLKESIAATAAAAPAAPANTIQWGWNRRQ</sequence>
<proteinExistence type="predicted"/>
<dbReference type="OrthoDB" id="10293446at2759"/>
<organism evidence="2 3">
    <name type="scientific">Tribonema minus</name>
    <dbReference type="NCBI Taxonomy" id="303371"/>
    <lineage>
        <taxon>Eukaryota</taxon>
        <taxon>Sar</taxon>
        <taxon>Stramenopiles</taxon>
        <taxon>Ochrophyta</taxon>
        <taxon>PX clade</taxon>
        <taxon>Xanthophyceae</taxon>
        <taxon>Tribonematales</taxon>
        <taxon>Tribonemataceae</taxon>
        <taxon>Tribonema</taxon>
    </lineage>
</organism>
<reference evidence="2" key="1">
    <citation type="submission" date="2021-02" db="EMBL/GenBank/DDBJ databases">
        <title>First Annotated Genome of the Yellow-green Alga Tribonema minus.</title>
        <authorList>
            <person name="Mahan K.M."/>
        </authorList>
    </citation>
    <scope>NUCLEOTIDE SEQUENCE</scope>
    <source>
        <strain evidence="2">UTEX B ZZ1240</strain>
    </source>
</reference>
<evidence type="ECO:0000313" key="3">
    <source>
        <dbReference type="Proteomes" id="UP000664859"/>
    </source>
</evidence>
<protein>
    <submittedName>
        <fullName evidence="2">Uncharacterized protein</fullName>
    </submittedName>
</protein>
<dbReference type="Proteomes" id="UP000664859">
    <property type="component" value="Unassembled WGS sequence"/>
</dbReference>
<gene>
    <name evidence="2" type="ORF">JKP88DRAFT_224551</name>
</gene>
<keyword evidence="3" id="KW-1185">Reference proteome</keyword>
<evidence type="ECO:0000256" key="1">
    <source>
        <dbReference type="SAM" id="SignalP"/>
    </source>
</evidence>
<dbReference type="EMBL" id="JAFCMP010000490">
    <property type="protein sequence ID" value="KAG5179230.1"/>
    <property type="molecule type" value="Genomic_DNA"/>
</dbReference>
<evidence type="ECO:0000313" key="2">
    <source>
        <dbReference type="EMBL" id="KAG5179230.1"/>
    </source>
</evidence>
<dbReference type="AlphaFoldDB" id="A0A836CAJ8"/>
<feature type="signal peptide" evidence="1">
    <location>
        <begin position="1"/>
        <end position="16"/>
    </location>
</feature>